<name>A0ABQ2YFR6_9NEIS</name>
<evidence type="ECO:0008006" key="3">
    <source>
        <dbReference type="Google" id="ProtNLM"/>
    </source>
</evidence>
<dbReference type="RefSeq" id="WP_189372721.1">
    <property type="nucleotide sequence ID" value="NZ_BMYW01000002.1"/>
</dbReference>
<protein>
    <recommendedName>
        <fullName evidence="3">DUF2716 domain-containing protein</fullName>
    </recommendedName>
</protein>
<proteinExistence type="predicted"/>
<dbReference type="Pfam" id="PF10924">
    <property type="entry name" value="DUF2711"/>
    <property type="match status" value="1"/>
</dbReference>
<gene>
    <name evidence="1" type="ORF">GCM10011290_06150</name>
</gene>
<dbReference type="InterPro" id="IPR024250">
    <property type="entry name" value="DUF2711"/>
</dbReference>
<dbReference type="Proteomes" id="UP000600877">
    <property type="component" value="Unassembled WGS sequence"/>
</dbReference>
<comment type="caution">
    <text evidence="1">The sequence shown here is derived from an EMBL/GenBank/DDBJ whole genome shotgun (WGS) entry which is preliminary data.</text>
</comment>
<keyword evidence="2" id="KW-1185">Reference proteome</keyword>
<accession>A0ABQ2YFR6</accession>
<evidence type="ECO:0000313" key="2">
    <source>
        <dbReference type="Proteomes" id="UP000600877"/>
    </source>
</evidence>
<sequence>MPANVLADKLACFCPQDGYVLTELGGQFSAAYVLLPPFLRPQTLPATRFTPEHYPSREEIVADCHPVSWQSVVTLTGLPDIAAVDLALRTRSLSLRQDLCREDFALQLDQACEQNGLIPPSAGELPDLWHDDWLALLARDKGWLWYGNEFGDACQRMPLTDPMNSHIHARYFSADGSIMLCSHWDSHYSLVCGDREHLLPFSRYEGFYCQPDTMVRWSRSLESIGT</sequence>
<reference evidence="2" key="1">
    <citation type="journal article" date="2019" name="Int. J. Syst. Evol. Microbiol.">
        <title>The Global Catalogue of Microorganisms (GCM) 10K type strain sequencing project: providing services to taxonomists for standard genome sequencing and annotation.</title>
        <authorList>
            <consortium name="The Broad Institute Genomics Platform"/>
            <consortium name="The Broad Institute Genome Sequencing Center for Infectious Disease"/>
            <person name="Wu L."/>
            <person name="Ma J."/>
        </authorList>
    </citation>
    <scope>NUCLEOTIDE SEQUENCE [LARGE SCALE GENOMIC DNA]</scope>
    <source>
        <strain evidence="2">KCTC 32041</strain>
    </source>
</reference>
<organism evidence="1 2">
    <name type="scientific">Vogesella alkaliphila</name>
    <dbReference type="NCBI Taxonomy" id="1193621"/>
    <lineage>
        <taxon>Bacteria</taxon>
        <taxon>Pseudomonadati</taxon>
        <taxon>Pseudomonadota</taxon>
        <taxon>Betaproteobacteria</taxon>
        <taxon>Neisseriales</taxon>
        <taxon>Chromobacteriaceae</taxon>
        <taxon>Vogesella</taxon>
    </lineage>
</organism>
<evidence type="ECO:0000313" key="1">
    <source>
        <dbReference type="EMBL" id="GGX81537.1"/>
    </source>
</evidence>
<dbReference type="EMBL" id="BMYW01000002">
    <property type="protein sequence ID" value="GGX81537.1"/>
    <property type="molecule type" value="Genomic_DNA"/>
</dbReference>